<dbReference type="Proteomes" id="UP001054252">
    <property type="component" value="Unassembled WGS sequence"/>
</dbReference>
<feature type="region of interest" description="Disordered" evidence="2">
    <location>
        <begin position="269"/>
        <end position="293"/>
    </location>
</feature>
<feature type="compositionally biased region" description="Polar residues" evidence="2">
    <location>
        <begin position="191"/>
        <end position="200"/>
    </location>
</feature>
<dbReference type="GO" id="GO:0005737">
    <property type="term" value="C:cytoplasm"/>
    <property type="evidence" value="ECO:0007669"/>
    <property type="project" value="TreeGrafter"/>
</dbReference>
<feature type="region of interest" description="Disordered" evidence="2">
    <location>
        <begin position="345"/>
        <end position="383"/>
    </location>
</feature>
<feature type="compositionally biased region" description="Low complexity" evidence="2">
    <location>
        <begin position="48"/>
        <end position="70"/>
    </location>
</feature>
<accession>A0AAV5K9J0</accession>
<sequence length="628" mass="68026">MVVAAVSTVNAKAQGGVEHQNPKRPPLLSSDPDNALNTRRPRSREVSSRYLSTSSSSTSSSSSLSSSASLKRCPSPLVSRNGHSTAMASPMRLVSSVIRRSQSVERRRAGTPRNGELTEAQKVLFTSTRSLSVSFQGESFSIQVSKAKPAPSPSVARQGTPERRKQATTMPGKGPDRTDNSKVERWPGSLRRSNSMSKSLDCTDVRRQLGGSGGSNVVRALQNSMINKRTSLDSRLFSASMNVTTHKEEETDVQIVGSNSQFDLVVSDTESVTSGNTSESQESKCNDNGEGKRGVRGIIVPARFWQETNSKLQRQPEPRSPVLKKTLAPPKLIAPKKIGLESAVSSPKGVLNSRGQISPIRGPARPASPSKHGPLSAPSPLRRLSPSRVRNGMMGGLSDNLGYTQSFLSFAADVKRGKIGENRVFDAHQLRLFHNRLLQWRFVNAKADTAQSAQSLTAEISLHNAWISTSRLRESVRAKKTELQLLRQHLKLVSILKGQMVYLEEWALLDGNFSSSLLGATEALRASTLRLPVVGGARVDIRKLNDAICSAIHVMQAMASSVCSLISKVGEMNSLLTELANVSANEGALLSQCKDLLSSITAMQVTECSLRTHILQLQHLPSSLTTQI</sequence>
<dbReference type="Pfam" id="PF04484">
    <property type="entry name" value="QWRF"/>
    <property type="match status" value="1"/>
</dbReference>
<dbReference type="GO" id="GO:0051225">
    <property type="term" value="P:spindle assembly"/>
    <property type="evidence" value="ECO:0007669"/>
    <property type="project" value="TreeGrafter"/>
</dbReference>
<feature type="compositionally biased region" description="Basic and acidic residues" evidence="2">
    <location>
        <begin position="174"/>
        <end position="185"/>
    </location>
</feature>
<dbReference type="InterPro" id="IPR007573">
    <property type="entry name" value="QWRF"/>
</dbReference>
<evidence type="ECO:0000256" key="2">
    <source>
        <dbReference type="SAM" id="MobiDB-lite"/>
    </source>
</evidence>
<feature type="compositionally biased region" description="Low complexity" evidence="2">
    <location>
        <begin position="374"/>
        <end position="383"/>
    </location>
</feature>
<proteinExistence type="inferred from homology"/>
<gene>
    <name evidence="3" type="ORF">SLEP1_g30254</name>
</gene>
<feature type="compositionally biased region" description="Basic and acidic residues" evidence="2">
    <location>
        <begin position="281"/>
        <end position="293"/>
    </location>
</feature>
<dbReference type="GO" id="GO:0008017">
    <property type="term" value="F:microtubule binding"/>
    <property type="evidence" value="ECO:0007669"/>
    <property type="project" value="TreeGrafter"/>
</dbReference>
<organism evidence="3 4">
    <name type="scientific">Rubroshorea leprosula</name>
    <dbReference type="NCBI Taxonomy" id="152421"/>
    <lineage>
        <taxon>Eukaryota</taxon>
        <taxon>Viridiplantae</taxon>
        <taxon>Streptophyta</taxon>
        <taxon>Embryophyta</taxon>
        <taxon>Tracheophyta</taxon>
        <taxon>Spermatophyta</taxon>
        <taxon>Magnoliopsida</taxon>
        <taxon>eudicotyledons</taxon>
        <taxon>Gunneridae</taxon>
        <taxon>Pentapetalae</taxon>
        <taxon>rosids</taxon>
        <taxon>malvids</taxon>
        <taxon>Malvales</taxon>
        <taxon>Dipterocarpaceae</taxon>
        <taxon>Rubroshorea</taxon>
    </lineage>
</organism>
<feature type="compositionally biased region" description="Polar residues" evidence="2">
    <location>
        <begin position="269"/>
        <end position="280"/>
    </location>
</feature>
<feature type="region of interest" description="Disordered" evidence="2">
    <location>
        <begin position="143"/>
        <end position="213"/>
    </location>
</feature>
<evidence type="ECO:0008006" key="5">
    <source>
        <dbReference type="Google" id="ProtNLM"/>
    </source>
</evidence>
<dbReference type="PANTHER" id="PTHR31807:SF38">
    <property type="entry name" value="QWRF MOTIF-CONTAINING PROTEIN 9"/>
    <property type="match status" value="1"/>
</dbReference>
<reference evidence="3 4" key="1">
    <citation type="journal article" date="2021" name="Commun. Biol.">
        <title>The genome of Shorea leprosula (Dipterocarpaceae) highlights the ecological relevance of drought in aseasonal tropical rainforests.</title>
        <authorList>
            <person name="Ng K.K.S."/>
            <person name="Kobayashi M.J."/>
            <person name="Fawcett J.A."/>
            <person name="Hatakeyama M."/>
            <person name="Paape T."/>
            <person name="Ng C.H."/>
            <person name="Ang C.C."/>
            <person name="Tnah L.H."/>
            <person name="Lee C.T."/>
            <person name="Nishiyama T."/>
            <person name="Sese J."/>
            <person name="O'Brien M.J."/>
            <person name="Copetti D."/>
            <person name="Mohd Noor M.I."/>
            <person name="Ong R.C."/>
            <person name="Putra M."/>
            <person name="Sireger I.Z."/>
            <person name="Indrioko S."/>
            <person name="Kosugi Y."/>
            <person name="Izuno A."/>
            <person name="Isagi Y."/>
            <person name="Lee S.L."/>
            <person name="Shimizu K.K."/>
        </authorList>
    </citation>
    <scope>NUCLEOTIDE SEQUENCE [LARGE SCALE GENOMIC DNA]</scope>
    <source>
        <strain evidence="3">214</strain>
    </source>
</reference>
<evidence type="ECO:0000313" key="4">
    <source>
        <dbReference type="Proteomes" id="UP001054252"/>
    </source>
</evidence>
<name>A0AAV5K9J0_9ROSI</name>
<dbReference type="PANTHER" id="PTHR31807">
    <property type="entry name" value="AUGMIN FAMILY MEMBER"/>
    <property type="match status" value="1"/>
</dbReference>
<dbReference type="GO" id="GO:0005880">
    <property type="term" value="C:nuclear microtubule"/>
    <property type="evidence" value="ECO:0007669"/>
    <property type="project" value="TreeGrafter"/>
</dbReference>
<protein>
    <recommendedName>
        <fullName evidence="5">QWRF motif-containing protein 2</fullName>
    </recommendedName>
</protein>
<comment type="similarity">
    <text evidence="1">Belongs to the QWRF family.</text>
</comment>
<evidence type="ECO:0000313" key="3">
    <source>
        <dbReference type="EMBL" id="GKV20085.1"/>
    </source>
</evidence>
<dbReference type="EMBL" id="BPVZ01000054">
    <property type="protein sequence ID" value="GKV20085.1"/>
    <property type="molecule type" value="Genomic_DNA"/>
</dbReference>
<dbReference type="AlphaFoldDB" id="A0AAV5K9J0"/>
<evidence type="ECO:0000256" key="1">
    <source>
        <dbReference type="ARBA" id="ARBA00010016"/>
    </source>
</evidence>
<comment type="caution">
    <text evidence="3">The sequence shown here is derived from an EMBL/GenBank/DDBJ whole genome shotgun (WGS) entry which is preliminary data.</text>
</comment>
<feature type="region of interest" description="Disordered" evidence="2">
    <location>
        <begin position="1"/>
        <end position="117"/>
    </location>
</feature>
<keyword evidence="4" id="KW-1185">Reference proteome</keyword>